<sequence length="182" mass="20133">MSQIWVPLHDIPAEGREFSFSDPDLWAEPWHEFGLSYEMIEPLSASFFVLPQKEGFLIAGRMAGTVAVPCDRCAEPAQVVIDSEFQEFESTSGTLDDETEDQAEDEKSDLLRETGQGWELDAAGLLWEQFQLAVPVKPLCRTDCKGLCPVCGVNMNTAACECEREEGDPRLAALRGLKISSS</sequence>
<gene>
    <name evidence="2" type="ORF">DPQ33_15415</name>
</gene>
<evidence type="ECO:0000256" key="1">
    <source>
        <dbReference type="SAM" id="MobiDB-lite"/>
    </source>
</evidence>
<proteinExistence type="predicted"/>
<feature type="compositionally biased region" description="Acidic residues" evidence="1">
    <location>
        <begin position="95"/>
        <end position="107"/>
    </location>
</feature>
<dbReference type="InterPro" id="IPR003772">
    <property type="entry name" value="YceD"/>
</dbReference>
<evidence type="ECO:0000313" key="3">
    <source>
        <dbReference type="Proteomes" id="UP000448292"/>
    </source>
</evidence>
<feature type="region of interest" description="Disordered" evidence="1">
    <location>
        <begin position="90"/>
        <end position="109"/>
    </location>
</feature>
<reference evidence="2 3" key="1">
    <citation type="submission" date="2018-06" db="EMBL/GenBank/DDBJ databases">
        <title>Complete genome of Desulfovibrio indonesiensis P37SLT.</title>
        <authorList>
            <person name="Crispim J.S."/>
            <person name="Vidigal P.M.P."/>
            <person name="Silva L.C.F."/>
            <person name="Laguardia C.N."/>
            <person name="Araujo L.C."/>
            <person name="Dias R.S."/>
            <person name="Sousa M.P."/>
            <person name="Paula S.O."/>
            <person name="Silva C."/>
        </authorList>
    </citation>
    <scope>NUCLEOTIDE SEQUENCE [LARGE SCALE GENOMIC DNA]</scope>
    <source>
        <strain evidence="2 3">P37SLT</strain>
    </source>
</reference>
<dbReference type="Pfam" id="PF02620">
    <property type="entry name" value="YceD"/>
    <property type="match status" value="1"/>
</dbReference>
<dbReference type="Proteomes" id="UP000448292">
    <property type="component" value="Unassembled WGS sequence"/>
</dbReference>
<dbReference type="PANTHER" id="PTHR34374">
    <property type="entry name" value="LARGE RIBOSOMAL RNA SUBUNIT ACCUMULATION PROTEIN YCED HOMOLOG 1, CHLOROPLASTIC"/>
    <property type="match status" value="1"/>
</dbReference>
<comment type="caution">
    <text evidence="2">The sequence shown here is derived from an EMBL/GenBank/DDBJ whole genome shotgun (WGS) entry which is preliminary data.</text>
</comment>
<evidence type="ECO:0000313" key="2">
    <source>
        <dbReference type="EMBL" id="TVM15349.1"/>
    </source>
</evidence>
<keyword evidence="3" id="KW-1185">Reference proteome</keyword>
<organism evidence="2 3">
    <name type="scientific">Oceanidesulfovibrio indonesiensis</name>
    <dbReference type="NCBI Taxonomy" id="54767"/>
    <lineage>
        <taxon>Bacteria</taxon>
        <taxon>Pseudomonadati</taxon>
        <taxon>Thermodesulfobacteriota</taxon>
        <taxon>Desulfovibrionia</taxon>
        <taxon>Desulfovibrionales</taxon>
        <taxon>Desulfovibrionaceae</taxon>
        <taxon>Oceanidesulfovibrio</taxon>
    </lineage>
</organism>
<accession>A0A7M3MB61</accession>
<dbReference type="RefSeq" id="WP_144304119.1">
    <property type="nucleotide sequence ID" value="NZ_QMIE01000017.1"/>
</dbReference>
<dbReference type="EMBL" id="QMIE01000017">
    <property type="protein sequence ID" value="TVM15349.1"/>
    <property type="molecule type" value="Genomic_DNA"/>
</dbReference>
<dbReference type="AlphaFoldDB" id="A0A7M3MB61"/>
<dbReference type="PANTHER" id="PTHR34374:SF1">
    <property type="entry name" value="LARGE RIBOSOMAL RNA SUBUNIT ACCUMULATION PROTEIN YCED HOMOLOG 1, CHLOROPLASTIC"/>
    <property type="match status" value="1"/>
</dbReference>
<name>A0A7M3MB61_9BACT</name>
<protein>
    <submittedName>
        <fullName evidence="2">DUF177 domain-containing protein</fullName>
    </submittedName>
</protein>
<dbReference type="OrthoDB" id="9790372at2"/>